<evidence type="ECO:0000256" key="5">
    <source>
        <dbReference type="ARBA" id="ARBA00023180"/>
    </source>
</evidence>
<dbReference type="InterPro" id="IPR003406">
    <property type="entry name" value="Glyco_trans_14"/>
</dbReference>
<name>C6TH70_SOYBN</name>
<keyword evidence="2" id="KW-0328">Glycosyltransferase</keyword>
<dbReference type="Pfam" id="PF02485">
    <property type="entry name" value="Branch"/>
    <property type="match status" value="1"/>
</dbReference>
<evidence type="ECO:0000256" key="3">
    <source>
        <dbReference type="ARBA" id="ARBA00022679"/>
    </source>
</evidence>
<organism evidence="6">
    <name type="scientific">Glycine max</name>
    <name type="common">Soybean</name>
    <name type="synonym">Glycine hispida</name>
    <dbReference type="NCBI Taxonomy" id="3847"/>
    <lineage>
        <taxon>Eukaryota</taxon>
        <taxon>Viridiplantae</taxon>
        <taxon>Streptophyta</taxon>
        <taxon>Embryophyta</taxon>
        <taxon>Tracheophyta</taxon>
        <taxon>Spermatophyta</taxon>
        <taxon>Magnoliopsida</taxon>
        <taxon>eudicotyledons</taxon>
        <taxon>Gunneridae</taxon>
        <taxon>Pentapetalae</taxon>
        <taxon>rosids</taxon>
        <taxon>fabids</taxon>
        <taxon>Fabales</taxon>
        <taxon>Fabaceae</taxon>
        <taxon>Papilionoideae</taxon>
        <taxon>50 kb inversion clade</taxon>
        <taxon>NPAAA clade</taxon>
        <taxon>indigoferoid/millettioid clade</taxon>
        <taxon>Phaseoleae</taxon>
        <taxon>Glycine</taxon>
        <taxon>Glycine subgen. Soja</taxon>
    </lineage>
</organism>
<dbReference type="InterPro" id="IPR044610">
    <property type="entry name" value="GLCAT14A/B/C"/>
</dbReference>
<evidence type="ECO:0000256" key="4">
    <source>
        <dbReference type="ARBA" id="ARBA00023136"/>
    </source>
</evidence>
<reference evidence="6" key="1">
    <citation type="submission" date="2009-08" db="EMBL/GenBank/DDBJ databases">
        <authorList>
            <person name="Cheung F."/>
            <person name="Xiao Y."/>
            <person name="Chan A."/>
            <person name="Moskal W."/>
            <person name="Town C.D."/>
        </authorList>
    </citation>
    <scope>NUCLEOTIDE SEQUENCE</scope>
</reference>
<comment type="subcellular location">
    <subcellularLocation>
        <location evidence="1">Membrane</location>
        <topology evidence="1">Single-pass type II membrane protein</topology>
    </subcellularLocation>
</comment>
<accession>C6TH70</accession>
<dbReference type="CAZy" id="GT14">
    <property type="family name" value="Glycosyltransferase Family 14"/>
</dbReference>
<dbReference type="PANTHER" id="PTHR45719">
    <property type="entry name" value="GLYCOSYLTRANSFERASE"/>
    <property type="match status" value="1"/>
</dbReference>
<dbReference type="PANTHER" id="PTHR45719:SF3">
    <property type="entry name" value="BETA-GLUCURONOSYLTRANSFERASE GLCAT14A"/>
    <property type="match status" value="1"/>
</dbReference>
<dbReference type="GO" id="GO:0016020">
    <property type="term" value="C:membrane"/>
    <property type="evidence" value="ECO:0007669"/>
    <property type="project" value="UniProtKB-SubCell"/>
</dbReference>
<proteinExistence type="evidence at transcript level"/>
<dbReference type="EMBL" id="BT096987">
    <property type="protein sequence ID" value="ACU21172.1"/>
    <property type="molecule type" value="mRNA"/>
</dbReference>
<keyword evidence="4" id="KW-0472">Membrane</keyword>
<keyword evidence="5" id="KW-0325">Glycoprotein</keyword>
<evidence type="ECO:0000256" key="2">
    <source>
        <dbReference type="ARBA" id="ARBA00022676"/>
    </source>
</evidence>
<keyword evidence="3" id="KW-0808">Transferase</keyword>
<evidence type="ECO:0000256" key="1">
    <source>
        <dbReference type="ARBA" id="ARBA00004606"/>
    </source>
</evidence>
<protein>
    <submittedName>
        <fullName evidence="6">Uncharacterized protein</fullName>
    </submittedName>
</protein>
<dbReference type="GO" id="GO:0015020">
    <property type="term" value="F:glucuronosyltransferase activity"/>
    <property type="evidence" value="ECO:0007669"/>
    <property type="project" value="InterPro"/>
</dbReference>
<dbReference type="AlphaFoldDB" id="C6TH70"/>
<sequence length="83" mass="9758">MKIYLSLGYVYLVKVKIILNDYLKILSLGSAWMALSKSFIDYCIWGWDNLPRTVLMYYSNFISSPEGYFHTVICNAQEFRTQL</sequence>
<evidence type="ECO:0000313" key="6">
    <source>
        <dbReference type="EMBL" id="ACU21172.1"/>
    </source>
</evidence>